<accession>A0A1F7X1I7</accession>
<feature type="transmembrane region" description="Helical" evidence="1">
    <location>
        <begin position="40"/>
        <end position="61"/>
    </location>
</feature>
<dbReference type="Proteomes" id="UP000176939">
    <property type="component" value="Unassembled WGS sequence"/>
</dbReference>
<protein>
    <submittedName>
        <fullName evidence="2">Uncharacterized protein</fullName>
    </submittedName>
</protein>
<name>A0A1F7X1I7_9BACT</name>
<keyword evidence="1" id="KW-0812">Transmembrane</keyword>
<evidence type="ECO:0000313" key="2">
    <source>
        <dbReference type="EMBL" id="OGM08773.1"/>
    </source>
</evidence>
<keyword evidence="1" id="KW-1133">Transmembrane helix</keyword>
<comment type="caution">
    <text evidence="2">The sequence shown here is derived from an EMBL/GenBank/DDBJ whole genome shotgun (WGS) entry which is preliminary data.</text>
</comment>
<evidence type="ECO:0000256" key="1">
    <source>
        <dbReference type="SAM" id="Phobius"/>
    </source>
</evidence>
<dbReference type="EMBL" id="MGFQ01000036">
    <property type="protein sequence ID" value="OGM08773.1"/>
    <property type="molecule type" value="Genomic_DNA"/>
</dbReference>
<proteinExistence type="predicted"/>
<organism evidence="2 3">
    <name type="scientific">Candidatus Woesebacteria bacterium RBG_13_36_22</name>
    <dbReference type="NCBI Taxonomy" id="1802478"/>
    <lineage>
        <taxon>Bacteria</taxon>
        <taxon>Candidatus Woeseibacteriota</taxon>
    </lineage>
</organism>
<reference evidence="2 3" key="1">
    <citation type="journal article" date="2016" name="Nat. Commun.">
        <title>Thousands of microbial genomes shed light on interconnected biogeochemical processes in an aquifer system.</title>
        <authorList>
            <person name="Anantharaman K."/>
            <person name="Brown C.T."/>
            <person name="Hug L.A."/>
            <person name="Sharon I."/>
            <person name="Castelle C.J."/>
            <person name="Probst A.J."/>
            <person name="Thomas B.C."/>
            <person name="Singh A."/>
            <person name="Wilkins M.J."/>
            <person name="Karaoz U."/>
            <person name="Brodie E.L."/>
            <person name="Williams K.H."/>
            <person name="Hubbard S.S."/>
            <person name="Banfield J.F."/>
        </authorList>
    </citation>
    <scope>NUCLEOTIDE SEQUENCE [LARGE SCALE GENOMIC DNA]</scope>
</reference>
<dbReference type="AlphaFoldDB" id="A0A1F7X1I7"/>
<feature type="transmembrane region" description="Helical" evidence="1">
    <location>
        <begin position="12"/>
        <end position="34"/>
    </location>
</feature>
<keyword evidence="1" id="KW-0472">Membrane</keyword>
<evidence type="ECO:0000313" key="3">
    <source>
        <dbReference type="Proteomes" id="UP000176939"/>
    </source>
</evidence>
<sequence>MSCLSKIFKLFAEYFVFLVGLLFIFVIGFLYAYIKPEGLLFNVVFLAIAIGWVTFIVKYFWELLERNSPGKNNSQ</sequence>
<gene>
    <name evidence="2" type="ORF">A2Z67_01850</name>
</gene>